<accession>W2K191</accession>
<dbReference type="EMBL" id="KI683168">
    <property type="protein sequence ID" value="ETL78892.1"/>
    <property type="molecule type" value="Genomic_DNA"/>
</dbReference>
<protein>
    <submittedName>
        <fullName evidence="1">Uncharacterized protein</fullName>
    </submittedName>
</protein>
<reference evidence="1" key="1">
    <citation type="submission" date="2013-11" db="EMBL/GenBank/DDBJ databases">
        <title>The Genome Sequence of Phytophthora parasitica CHvinca01.</title>
        <authorList>
            <consortium name="The Broad Institute Genomics Platform"/>
            <person name="Russ C."/>
            <person name="Tyler B."/>
            <person name="Panabieres F."/>
            <person name="Shan W."/>
            <person name="Tripathy S."/>
            <person name="Grunwald N."/>
            <person name="Machado M."/>
            <person name="Johnson C.S."/>
            <person name="Arredondo F."/>
            <person name="Hong C."/>
            <person name="Coffey M."/>
            <person name="Young S.K."/>
            <person name="Zeng Q."/>
            <person name="Gargeya S."/>
            <person name="Fitzgerald M."/>
            <person name="Abouelleil A."/>
            <person name="Alvarado L."/>
            <person name="Chapman S.B."/>
            <person name="Gainer-Dewar J."/>
            <person name="Goldberg J."/>
            <person name="Griggs A."/>
            <person name="Gujja S."/>
            <person name="Hansen M."/>
            <person name="Howarth C."/>
            <person name="Imamovic A."/>
            <person name="Ireland A."/>
            <person name="Larimer J."/>
            <person name="McCowan C."/>
            <person name="Murphy C."/>
            <person name="Pearson M."/>
            <person name="Poon T.W."/>
            <person name="Priest M."/>
            <person name="Roberts A."/>
            <person name="Saif S."/>
            <person name="Shea T."/>
            <person name="Sykes S."/>
            <person name="Wortman J."/>
            <person name="Nusbaum C."/>
            <person name="Birren B."/>
        </authorList>
    </citation>
    <scope>NUCLEOTIDE SEQUENCE [LARGE SCALE GENOMIC DNA]</scope>
    <source>
        <strain evidence="1">CHvinca01</strain>
    </source>
</reference>
<evidence type="ECO:0000313" key="1">
    <source>
        <dbReference type="EMBL" id="ETL78892.1"/>
    </source>
</evidence>
<proteinExistence type="predicted"/>
<gene>
    <name evidence="1" type="ORF">L917_20374</name>
</gene>
<dbReference type="Proteomes" id="UP000054423">
    <property type="component" value="Unassembled WGS sequence"/>
</dbReference>
<sequence length="51" mass="5505">LESSTLALETLVSVESTSQLVSEWSHCDCCRRPLGPARTASATYKHDVGDP</sequence>
<feature type="non-terminal residue" evidence="1">
    <location>
        <position position="1"/>
    </location>
</feature>
<dbReference type="AlphaFoldDB" id="W2K191"/>
<name>W2K191_PHYNI</name>
<organism evidence="1">
    <name type="scientific">Phytophthora nicotianae</name>
    <name type="common">Potato buckeye rot agent</name>
    <name type="synonym">Phytophthora parasitica</name>
    <dbReference type="NCBI Taxonomy" id="4792"/>
    <lineage>
        <taxon>Eukaryota</taxon>
        <taxon>Sar</taxon>
        <taxon>Stramenopiles</taxon>
        <taxon>Oomycota</taxon>
        <taxon>Peronosporomycetes</taxon>
        <taxon>Peronosporales</taxon>
        <taxon>Peronosporaceae</taxon>
        <taxon>Phytophthora</taxon>
    </lineage>
</organism>